<protein>
    <submittedName>
        <fullName evidence="1">Uncharacterized protein</fullName>
    </submittedName>
</protein>
<comment type="caution">
    <text evidence="1">The sequence shown here is derived from an EMBL/GenBank/DDBJ whole genome shotgun (WGS) entry which is preliminary data.</text>
</comment>
<accession>A0A016T4Z2</accession>
<dbReference type="AlphaFoldDB" id="A0A016T4Z2"/>
<reference evidence="2" key="1">
    <citation type="journal article" date="2015" name="Nat. Genet.">
        <title>The genome and transcriptome of the zoonotic hookworm Ancylostoma ceylanicum identify infection-specific gene families.</title>
        <authorList>
            <person name="Schwarz E.M."/>
            <person name="Hu Y."/>
            <person name="Antoshechkin I."/>
            <person name="Miller M.M."/>
            <person name="Sternberg P.W."/>
            <person name="Aroian R.V."/>
        </authorList>
    </citation>
    <scope>NUCLEOTIDE SEQUENCE</scope>
    <source>
        <strain evidence="2">HY135</strain>
    </source>
</reference>
<gene>
    <name evidence="1" type="primary">Acey_s0137.g2027</name>
    <name evidence="1" type="ORF">Y032_0137g2027</name>
</gene>
<organism evidence="1 2">
    <name type="scientific">Ancylostoma ceylanicum</name>
    <dbReference type="NCBI Taxonomy" id="53326"/>
    <lineage>
        <taxon>Eukaryota</taxon>
        <taxon>Metazoa</taxon>
        <taxon>Ecdysozoa</taxon>
        <taxon>Nematoda</taxon>
        <taxon>Chromadorea</taxon>
        <taxon>Rhabditida</taxon>
        <taxon>Rhabditina</taxon>
        <taxon>Rhabditomorpha</taxon>
        <taxon>Strongyloidea</taxon>
        <taxon>Ancylostomatidae</taxon>
        <taxon>Ancylostomatinae</taxon>
        <taxon>Ancylostoma</taxon>
    </lineage>
</organism>
<name>A0A016T4Z2_9BILA</name>
<dbReference type="Proteomes" id="UP000024635">
    <property type="component" value="Unassembled WGS sequence"/>
</dbReference>
<keyword evidence="2" id="KW-1185">Reference proteome</keyword>
<evidence type="ECO:0000313" key="1">
    <source>
        <dbReference type="EMBL" id="EYB97795.1"/>
    </source>
</evidence>
<sequence>MLSPHLSSRCRRDSAATESVYLFEKDCSCSGLELDIVRFTGDDSWKDTREEKNAGKCAAFGEEGEKSTLSAWILNYRHVRNRP</sequence>
<evidence type="ECO:0000313" key="2">
    <source>
        <dbReference type="Proteomes" id="UP000024635"/>
    </source>
</evidence>
<proteinExistence type="predicted"/>
<dbReference type="EMBL" id="JARK01001473">
    <property type="protein sequence ID" value="EYB97795.1"/>
    <property type="molecule type" value="Genomic_DNA"/>
</dbReference>